<sequence length="208" mass="22319">MSAELQPEAFRRSLLRLKQDGCSILVSCDDDLCTARASRRTLGAVPSYSRVIVLTDEADRDSLGDRLPRGVGPESDGLSVVDFHDIFEQSSDPAASVDGLRTSVDDAIQTFGASNTLGPGELRLSLDSAGGLADAVGNELTVDATNGITDSVLGEKGMAYYHVDADDTEVRESLASTCDAEVEVRADGETIHQRWHLPDQGSTRWLHL</sequence>
<dbReference type="AlphaFoldDB" id="A0A1I6FZR2"/>
<dbReference type="Proteomes" id="UP000243250">
    <property type="component" value="Unassembled WGS sequence"/>
</dbReference>
<evidence type="ECO:0000313" key="1">
    <source>
        <dbReference type="EMBL" id="SFR35412.1"/>
    </source>
</evidence>
<protein>
    <submittedName>
        <fullName evidence="1">Uncharacterized protein</fullName>
    </submittedName>
</protein>
<dbReference type="EMBL" id="FOYS01000001">
    <property type="protein sequence ID" value="SFR35412.1"/>
    <property type="molecule type" value="Genomic_DNA"/>
</dbReference>
<dbReference type="OrthoDB" id="252760at2157"/>
<reference evidence="2" key="1">
    <citation type="submission" date="2016-10" db="EMBL/GenBank/DDBJ databases">
        <authorList>
            <person name="Varghese N."/>
            <person name="Submissions S."/>
        </authorList>
    </citation>
    <scope>NUCLEOTIDE SEQUENCE [LARGE SCALE GENOMIC DNA]</scope>
    <source>
        <strain evidence="2">CGMCC 1.8711</strain>
    </source>
</reference>
<dbReference type="Pfam" id="PF24336">
    <property type="entry name" value="DUF7504"/>
    <property type="match status" value="1"/>
</dbReference>
<accession>A0A1I6FZR2</accession>
<dbReference type="RefSeq" id="WP_089876627.1">
    <property type="nucleotide sequence ID" value="NZ_FOYS01000001.1"/>
</dbReference>
<name>A0A1I6FZR2_9EURY</name>
<dbReference type="STRING" id="555875.SAMN04488124_0614"/>
<proteinExistence type="predicted"/>
<evidence type="ECO:0000313" key="2">
    <source>
        <dbReference type="Proteomes" id="UP000243250"/>
    </source>
</evidence>
<organism evidence="1 2">
    <name type="scientific">Halogeometricum limi</name>
    <dbReference type="NCBI Taxonomy" id="555875"/>
    <lineage>
        <taxon>Archaea</taxon>
        <taxon>Methanobacteriati</taxon>
        <taxon>Methanobacteriota</taxon>
        <taxon>Stenosarchaea group</taxon>
        <taxon>Halobacteria</taxon>
        <taxon>Halobacteriales</taxon>
        <taxon>Haloferacaceae</taxon>
        <taxon>Halogeometricum</taxon>
    </lineage>
</organism>
<gene>
    <name evidence="1" type="ORF">SAMN04488124_0614</name>
</gene>
<dbReference type="InterPro" id="IPR055927">
    <property type="entry name" value="DUF7504"/>
</dbReference>
<keyword evidence="2" id="KW-1185">Reference proteome</keyword>